<organism evidence="4 5">
    <name type="scientific">Anopheles farauti</name>
    <dbReference type="NCBI Taxonomy" id="69004"/>
    <lineage>
        <taxon>Eukaryota</taxon>
        <taxon>Metazoa</taxon>
        <taxon>Ecdysozoa</taxon>
        <taxon>Arthropoda</taxon>
        <taxon>Hexapoda</taxon>
        <taxon>Insecta</taxon>
        <taxon>Pterygota</taxon>
        <taxon>Neoptera</taxon>
        <taxon>Endopterygota</taxon>
        <taxon>Diptera</taxon>
        <taxon>Nematocera</taxon>
        <taxon>Culicoidea</taxon>
        <taxon>Culicidae</taxon>
        <taxon>Anophelinae</taxon>
        <taxon>Anopheles</taxon>
    </lineage>
</organism>
<dbReference type="STRING" id="69004.A0A182QC85"/>
<feature type="compositionally biased region" description="Acidic residues" evidence="3">
    <location>
        <begin position="534"/>
        <end position="544"/>
    </location>
</feature>
<accession>A0A182QC85</accession>
<feature type="region of interest" description="Disordered" evidence="3">
    <location>
        <begin position="515"/>
        <end position="548"/>
    </location>
</feature>
<dbReference type="EMBL" id="AXCN02000643">
    <property type="status" value="NOT_ANNOTATED_CDS"/>
    <property type="molecule type" value="Genomic_DNA"/>
</dbReference>
<dbReference type="CDD" id="cd22966">
    <property type="entry name" value="DD_DYDC-like"/>
    <property type="match status" value="1"/>
</dbReference>
<dbReference type="AlphaFoldDB" id="A0A182QC85"/>
<evidence type="ECO:0000256" key="2">
    <source>
        <dbReference type="SAM" id="Coils"/>
    </source>
</evidence>
<sequence>MNAEAERQLKLDKVLREIALKNVQLRRLANLLLLDSEFLCLCDTFGEVERAVHQQASVEDFHQFSIDRGTENFLRLLEQRVRILQRLKQGCLQRITNYNDTRKVETPELQLKTFHERLEVCVRLRFTANSFLLLAFIYISEFINTMDSEESLRTLHTKLQREIRTSLNEIQVNDKELAALRQKLFASEESLTAQHAIAIGEHEQSGLHIQDQLRTINLLEVDRQEIEGRVTRLIEEREIIQKQLDERRQLLQDGMHEIVRLERLIEQIELEISQRTVKFQLDAERVEQRRVEILNDETIDRDEKSRLLVQCDEEHLQLRQSHTSNISLLEARCDELKRISRSLAVDVETFREEVTQKHSEQLKELERQKMAETSPSKMVLLEAQLLQHQEDFNENIIMLERAQHRIEYFTDEHGRYYINEAGDRVYKRNSNASEHRLGSDGELIKVCSVISLHDDDKGAYFVDKFGQKIYQRQHFTDPHGVYYLDEKGARDYIETTTIEPSANISSGSCTSVIQQSDALASEHPASTPEPVLFEPEDVSEDVGESESTQELRARVANDIAYIEQAVGVALRKGLAAVARTKPDDPIGYLADYLTLNRRIGLEARYRQQLLERFRLEVCDTENRV</sequence>
<dbReference type="PANTHER" id="PTHR23356:SF16">
    <property type="entry name" value="DPY30 DOMAIN CONTAINING 2"/>
    <property type="match status" value="1"/>
</dbReference>
<name>A0A182QC85_9DIPT</name>
<dbReference type="PANTHER" id="PTHR23356">
    <property type="entry name" value="DPY30-RELATED"/>
    <property type="match status" value="1"/>
</dbReference>
<reference evidence="5" key="1">
    <citation type="submission" date="2014-01" db="EMBL/GenBank/DDBJ databases">
        <title>The Genome Sequence of Anopheles farauti FAR1 (V2).</title>
        <authorList>
            <consortium name="The Broad Institute Genomics Platform"/>
            <person name="Neafsey D.E."/>
            <person name="Besansky N."/>
            <person name="Howell P."/>
            <person name="Walton C."/>
            <person name="Young S.K."/>
            <person name="Zeng Q."/>
            <person name="Gargeya S."/>
            <person name="Fitzgerald M."/>
            <person name="Haas B."/>
            <person name="Abouelleil A."/>
            <person name="Allen A.W."/>
            <person name="Alvarado L."/>
            <person name="Arachchi H.M."/>
            <person name="Berlin A.M."/>
            <person name="Chapman S.B."/>
            <person name="Gainer-Dewar J."/>
            <person name="Goldberg J."/>
            <person name="Griggs A."/>
            <person name="Gujja S."/>
            <person name="Hansen M."/>
            <person name="Howarth C."/>
            <person name="Imamovic A."/>
            <person name="Ireland A."/>
            <person name="Larimer J."/>
            <person name="McCowan C."/>
            <person name="Murphy C."/>
            <person name="Pearson M."/>
            <person name="Poon T.W."/>
            <person name="Priest M."/>
            <person name="Roberts A."/>
            <person name="Saif S."/>
            <person name="Shea T."/>
            <person name="Sisk P."/>
            <person name="Sykes S."/>
            <person name="Wortman J."/>
            <person name="Nusbaum C."/>
            <person name="Birren B."/>
        </authorList>
    </citation>
    <scope>NUCLEOTIDE SEQUENCE [LARGE SCALE GENOMIC DNA]</scope>
    <source>
        <strain evidence="5">FAR1</strain>
    </source>
</reference>
<proteinExistence type="inferred from homology"/>
<dbReference type="EnsemblMetazoa" id="AFAF007269-RA">
    <property type="protein sequence ID" value="AFAF007269-PA"/>
    <property type="gene ID" value="AFAF007269"/>
</dbReference>
<evidence type="ECO:0000313" key="5">
    <source>
        <dbReference type="Proteomes" id="UP000075886"/>
    </source>
</evidence>
<dbReference type="VEuPathDB" id="VectorBase:AFAF007269"/>
<reference evidence="4" key="2">
    <citation type="submission" date="2020-05" db="UniProtKB">
        <authorList>
            <consortium name="EnsemblMetazoa"/>
        </authorList>
    </citation>
    <scope>IDENTIFICATION</scope>
    <source>
        <strain evidence="4">FAR1</strain>
    </source>
</reference>
<dbReference type="InterPro" id="IPR037856">
    <property type="entry name" value="Sdc1/DPY30"/>
</dbReference>
<dbReference type="Gene3D" id="1.20.890.10">
    <property type="entry name" value="cAMP-dependent protein kinase regulatory subunit, dimerization-anchoring domain"/>
    <property type="match status" value="1"/>
</dbReference>
<dbReference type="Pfam" id="PF05186">
    <property type="entry name" value="Dpy-30"/>
    <property type="match status" value="1"/>
</dbReference>
<evidence type="ECO:0000313" key="4">
    <source>
        <dbReference type="EnsemblMetazoa" id="AFAF007269-PA"/>
    </source>
</evidence>
<evidence type="ECO:0000256" key="1">
    <source>
        <dbReference type="ARBA" id="ARBA00010849"/>
    </source>
</evidence>
<comment type="similarity">
    <text evidence="1">Belongs to the dpy-30 family.</text>
</comment>
<dbReference type="InterPro" id="IPR007858">
    <property type="entry name" value="Dpy-30_motif"/>
</dbReference>
<dbReference type="InterPro" id="IPR049630">
    <property type="entry name" value="DYDC-like_DD"/>
</dbReference>
<dbReference type="Proteomes" id="UP000075886">
    <property type="component" value="Unassembled WGS sequence"/>
</dbReference>
<dbReference type="GO" id="GO:0048188">
    <property type="term" value="C:Set1C/COMPASS complex"/>
    <property type="evidence" value="ECO:0007669"/>
    <property type="project" value="InterPro"/>
</dbReference>
<feature type="coiled-coil region" evidence="2">
    <location>
        <begin position="216"/>
        <end position="271"/>
    </location>
</feature>
<evidence type="ECO:0000256" key="3">
    <source>
        <dbReference type="SAM" id="MobiDB-lite"/>
    </source>
</evidence>
<keyword evidence="5" id="KW-1185">Reference proteome</keyword>
<keyword evidence="2" id="KW-0175">Coiled coil</keyword>
<protein>
    <submittedName>
        <fullName evidence="4">Uncharacterized protein</fullName>
    </submittedName>
</protein>